<evidence type="ECO:0000256" key="1">
    <source>
        <dbReference type="ARBA" id="ARBA00004141"/>
    </source>
</evidence>
<feature type="transmembrane region" description="Helical" evidence="6">
    <location>
        <begin position="459"/>
        <end position="478"/>
    </location>
</feature>
<dbReference type="GO" id="GO:0005886">
    <property type="term" value="C:plasma membrane"/>
    <property type="evidence" value="ECO:0007669"/>
    <property type="project" value="TreeGrafter"/>
</dbReference>
<feature type="compositionally biased region" description="Low complexity" evidence="5">
    <location>
        <begin position="12"/>
        <end position="29"/>
    </location>
</feature>
<evidence type="ECO:0000256" key="3">
    <source>
        <dbReference type="ARBA" id="ARBA00022989"/>
    </source>
</evidence>
<evidence type="ECO:0000256" key="4">
    <source>
        <dbReference type="ARBA" id="ARBA00023136"/>
    </source>
</evidence>
<dbReference type="PROSITE" id="PS50850">
    <property type="entry name" value="MFS"/>
    <property type="match status" value="1"/>
</dbReference>
<evidence type="ECO:0000256" key="5">
    <source>
        <dbReference type="SAM" id="MobiDB-lite"/>
    </source>
</evidence>
<feature type="transmembrane region" description="Helical" evidence="6">
    <location>
        <begin position="308"/>
        <end position="333"/>
    </location>
</feature>
<feature type="transmembrane region" description="Helical" evidence="6">
    <location>
        <begin position="275"/>
        <end position="296"/>
    </location>
</feature>
<dbReference type="STRING" id="105984.A0A427XCH7"/>
<dbReference type="CDD" id="cd17323">
    <property type="entry name" value="MFS_Tpo1_MDR_like"/>
    <property type="match status" value="1"/>
</dbReference>
<feature type="transmembrane region" description="Helical" evidence="6">
    <location>
        <begin position="419"/>
        <end position="439"/>
    </location>
</feature>
<feature type="transmembrane region" description="Helical" evidence="6">
    <location>
        <begin position="381"/>
        <end position="399"/>
    </location>
</feature>
<dbReference type="RefSeq" id="XP_028471699.1">
    <property type="nucleotide sequence ID" value="XM_028621064.1"/>
</dbReference>
<comment type="subcellular location">
    <subcellularLocation>
        <location evidence="1">Membrane</location>
        <topology evidence="1">Multi-pass membrane protein</topology>
    </subcellularLocation>
</comment>
<name>A0A427XCH7_9TREE</name>
<evidence type="ECO:0000256" key="6">
    <source>
        <dbReference type="SAM" id="Phobius"/>
    </source>
</evidence>
<dbReference type="EMBL" id="RSCE01000024">
    <property type="protein sequence ID" value="RSH76552.1"/>
    <property type="molecule type" value="Genomic_DNA"/>
</dbReference>
<feature type="transmembrane region" description="Helical" evidence="6">
    <location>
        <begin position="187"/>
        <end position="207"/>
    </location>
</feature>
<feature type="domain" description="Major facilitator superfamily (MFS) profile" evidence="7">
    <location>
        <begin position="150"/>
        <end position="568"/>
    </location>
</feature>
<proteinExistence type="predicted"/>
<feature type="region of interest" description="Disordered" evidence="5">
    <location>
        <begin position="68"/>
        <end position="92"/>
    </location>
</feature>
<feature type="transmembrane region" description="Helical" evidence="6">
    <location>
        <begin position="490"/>
        <end position="515"/>
    </location>
</feature>
<feature type="region of interest" description="Disordered" evidence="5">
    <location>
        <begin position="1"/>
        <end position="53"/>
    </location>
</feature>
<evidence type="ECO:0000259" key="7">
    <source>
        <dbReference type="PROSITE" id="PS50850"/>
    </source>
</evidence>
<evidence type="ECO:0000256" key="2">
    <source>
        <dbReference type="ARBA" id="ARBA00022692"/>
    </source>
</evidence>
<dbReference type="InterPro" id="IPR020846">
    <property type="entry name" value="MFS_dom"/>
</dbReference>
<dbReference type="OrthoDB" id="3561359at2759"/>
<organism evidence="8 9">
    <name type="scientific">Apiotrichum porosum</name>
    <dbReference type="NCBI Taxonomy" id="105984"/>
    <lineage>
        <taxon>Eukaryota</taxon>
        <taxon>Fungi</taxon>
        <taxon>Dikarya</taxon>
        <taxon>Basidiomycota</taxon>
        <taxon>Agaricomycotina</taxon>
        <taxon>Tremellomycetes</taxon>
        <taxon>Trichosporonales</taxon>
        <taxon>Trichosporonaceae</taxon>
        <taxon>Apiotrichum</taxon>
    </lineage>
</organism>
<dbReference type="PANTHER" id="PTHR23502:SF7">
    <property type="entry name" value="DRUG_PROTON ANTIPORTER YHK8-RELATED"/>
    <property type="match status" value="1"/>
</dbReference>
<feature type="transmembrane region" description="Helical" evidence="6">
    <location>
        <begin position="239"/>
        <end position="263"/>
    </location>
</feature>
<dbReference type="Proteomes" id="UP000279236">
    <property type="component" value="Unassembled WGS sequence"/>
</dbReference>
<reference evidence="8 9" key="1">
    <citation type="submission" date="2018-11" db="EMBL/GenBank/DDBJ databases">
        <title>Genome sequence of Apiotrichum porosum DSM 27194.</title>
        <authorList>
            <person name="Aliyu H."/>
            <person name="Gorte O."/>
            <person name="Ochsenreither K."/>
        </authorList>
    </citation>
    <scope>NUCLEOTIDE SEQUENCE [LARGE SCALE GENOMIC DNA]</scope>
    <source>
        <strain evidence="8 9">DSM 27194</strain>
    </source>
</reference>
<feature type="transmembrane region" description="Helical" evidence="6">
    <location>
        <begin position="148"/>
        <end position="167"/>
    </location>
</feature>
<keyword evidence="3 6" id="KW-1133">Transmembrane helix</keyword>
<keyword evidence="4 6" id="KW-0472">Membrane</keyword>
<dbReference type="InterPro" id="IPR036259">
    <property type="entry name" value="MFS_trans_sf"/>
</dbReference>
<comment type="caution">
    <text evidence="8">The sequence shown here is derived from an EMBL/GenBank/DDBJ whole genome shotgun (WGS) entry which is preliminary data.</text>
</comment>
<dbReference type="InterPro" id="IPR011701">
    <property type="entry name" value="MFS"/>
</dbReference>
<evidence type="ECO:0000313" key="8">
    <source>
        <dbReference type="EMBL" id="RSH76552.1"/>
    </source>
</evidence>
<gene>
    <name evidence="8" type="ORF">EHS24_005541</name>
</gene>
<dbReference type="GO" id="GO:0022857">
    <property type="term" value="F:transmembrane transporter activity"/>
    <property type="evidence" value="ECO:0007669"/>
    <property type="project" value="InterPro"/>
</dbReference>
<sequence length="568" mass="60983">MTAYPPYNTLWSPETPSTQTSTTSMSTLPNGAAPPHPNLSPTSLYDPRDEEADVGGYNYQLQPLAGSSTTIVPESSPRPSISLTLPHHSSSPSSWSSIPYGKQSVDLSNPLLAPGAAEQWAVEQDPYLVTFAPTDPRHPWNWSALKRWTILLVVCSAAVCVTVASSIQASTYSNLEDEFDVPRIEAVAGVSLYVLGFGIGALFLGPLSEFYGRSIIYLISFALFTILNIPIATAQSMGILLVFRLLTGLCGAGFLSVAGGTVSDLFRPGTTDMPTAIYTLAPLSGPCLGPILGGYLNQNVTWRATFYLIIGWSGVECVLLWFLVPETFLPIVLKKEARRKRSETGEAAWHSPAERSDRTVGDVFPGALWVPIKMMLVEKMALAMDLWTALVLGIIYLFFNAIPFTFRTLYNFTLGETGLAFFALGLGMVIGTATQPLFVRGIKDKSIIAGGKAPPEARLPVGMAGAILAPLGLLWFSLSSFQKMPWIMPMIGTLIFGVGAVYIFTCVFGFLIATYPKNAASAMAGNTLLRCVWAAGFPLFATPLYKNLGPEGATALLAGLTALLAPIP</sequence>
<feature type="compositionally biased region" description="Low complexity" evidence="5">
    <location>
        <begin position="79"/>
        <end position="92"/>
    </location>
</feature>
<dbReference type="Pfam" id="PF07690">
    <property type="entry name" value="MFS_1"/>
    <property type="match status" value="1"/>
</dbReference>
<accession>A0A427XCH7</accession>
<dbReference type="PANTHER" id="PTHR23502">
    <property type="entry name" value="MAJOR FACILITATOR SUPERFAMILY"/>
    <property type="match status" value="1"/>
</dbReference>
<dbReference type="FunFam" id="1.20.1250.20:FF:000082">
    <property type="entry name" value="MFS multidrug transporter, putative"/>
    <property type="match status" value="1"/>
</dbReference>
<feature type="transmembrane region" description="Helical" evidence="6">
    <location>
        <begin position="214"/>
        <end position="233"/>
    </location>
</feature>
<evidence type="ECO:0000313" key="9">
    <source>
        <dbReference type="Proteomes" id="UP000279236"/>
    </source>
</evidence>
<keyword evidence="2 6" id="KW-0812">Transmembrane</keyword>
<dbReference type="SUPFAM" id="SSF103473">
    <property type="entry name" value="MFS general substrate transporter"/>
    <property type="match status" value="1"/>
</dbReference>
<keyword evidence="9" id="KW-1185">Reference proteome</keyword>
<protein>
    <recommendedName>
        <fullName evidence="7">Major facilitator superfamily (MFS) profile domain-containing protein</fullName>
    </recommendedName>
</protein>
<dbReference type="Gene3D" id="1.20.1250.20">
    <property type="entry name" value="MFS general substrate transporter like domains"/>
    <property type="match status" value="1"/>
</dbReference>
<dbReference type="GeneID" id="39590084"/>
<dbReference type="AlphaFoldDB" id="A0A427XCH7"/>